<keyword evidence="4" id="KW-0732">Signal</keyword>
<accession>A0ABP9FZV2</accession>
<sequence length="399" mass="42304">MHIYQFSNITMKTKAFIVAGLGSAMLLLVACGGGGQQQGQAGAGAPPPQSFPVFNVTPQNTVINATYPATLEGQQNIEIRPKIDGYIEQIYIDEGSVVKKGQLLFRINAPQYAQEVATASAAISSAEADVNAAELQVKKTRPLVDKGIISKFELESAELTLQSRKAALKQAKASLSNARTNLGYTTVTSPVNGVVGAIPYKLGSLVSSTTAQPLTTVSNIGKVYAYFSLNEKQLLDFSRHNKGKTLDDKLKQLPPVTLTLADGTEYPEKGKVETANGLINTSTGSSQLRATFPNPVGLIRSGGSATISIPQNITDGILVPQKSTFELQGKRFVYVVDKAGKVKSTEITTVEAPAGQYFVVTEGLKAGETVVFDGVANLQDGMTIQPDSKGGEAAYKDVK</sequence>
<dbReference type="Gene3D" id="2.40.30.170">
    <property type="match status" value="1"/>
</dbReference>
<feature type="domain" description="Multidrug resistance protein MdtA-like C-terminal permuted SH3" evidence="8">
    <location>
        <begin position="317"/>
        <end position="375"/>
    </location>
</feature>
<feature type="signal peptide" evidence="4">
    <location>
        <begin position="1"/>
        <end position="30"/>
    </location>
</feature>
<dbReference type="InterPro" id="IPR058624">
    <property type="entry name" value="MdtA-like_HH"/>
</dbReference>
<dbReference type="Gene3D" id="2.40.50.100">
    <property type="match status" value="1"/>
</dbReference>
<evidence type="ECO:0000259" key="7">
    <source>
        <dbReference type="Pfam" id="PF25944"/>
    </source>
</evidence>
<dbReference type="PANTHER" id="PTHR30158:SF23">
    <property type="entry name" value="MULTIDRUG RESISTANCE PROTEIN MEXA"/>
    <property type="match status" value="1"/>
</dbReference>
<reference evidence="10" key="1">
    <citation type="journal article" date="2019" name="Int. J. Syst. Evol. Microbiol.">
        <title>The Global Catalogue of Microorganisms (GCM) 10K type strain sequencing project: providing services to taxonomists for standard genome sequencing and annotation.</title>
        <authorList>
            <consortium name="The Broad Institute Genomics Platform"/>
            <consortium name="The Broad Institute Genome Sequencing Center for Infectious Disease"/>
            <person name="Wu L."/>
            <person name="Ma J."/>
        </authorList>
    </citation>
    <scope>NUCLEOTIDE SEQUENCE [LARGE SCALE GENOMIC DNA]</scope>
    <source>
        <strain evidence="10">JCM 18283</strain>
    </source>
</reference>
<dbReference type="PRINTS" id="PR01490">
    <property type="entry name" value="RTXTOXIND"/>
</dbReference>
<keyword evidence="10" id="KW-1185">Reference proteome</keyword>
<dbReference type="Gene3D" id="2.40.420.20">
    <property type="match status" value="1"/>
</dbReference>
<comment type="caution">
    <text evidence="9">The sequence shown here is derived from an EMBL/GenBank/DDBJ whole genome shotgun (WGS) entry which is preliminary data.</text>
</comment>
<evidence type="ECO:0000256" key="2">
    <source>
        <dbReference type="ARBA" id="ARBA00009477"/>
    </source>
</evidence>
<feature type="domain" description="Multidrug resistance protein MdtA-like beta-barrel" evidence="7">
    <location>
        <begin position="250"/>
        <end position="309"/>
    </location>
</feature>
<feature type="domain" description="Multidrug resistance protein MdtA-like barrel-sandwich hybrid" evidence="6">
    <location>
        <begin position="76"/>
        <end position="217"/>
    </location>
</feature>
<dbReference type="Pfam" id="PF25917">
    <property type="entry name" value="BSH_RND"/>
    <property type="match status" value="1"/>
</dbReference>
<dbReference type="InterPro" id="IPR058625">
    <property type="entry name" value="MdtA-like_BSH"/>
</dbReference>
<evidence type="ECO:0000259" key="6">
    <source>
        <dbReference type="Pfam" id="PF25917"/>
    </source>
</evidence>
<dbReference type="InterPro" id="IPR058626">
    <property type="entry name" value="MdtA-like_b-barrel"/>
</dbReference>
<name>A0ABP9FZV2_9SPHI</name>
<dbReference type="SUPFAM" id="SSF111369">
    <property type="entry name" value="HlyD-like secretion proteins"/>
    <property type="match status" value="1"/>
</dbReference>
<comment type="similarity">
    <text evidence="2">Belongs to the membrane fusion protein (MFP) (TC 8.A.1) family.</text>
</comment>
<feature type="domain" description="Multidrug resistance protein MdtA-like alpha-helical hairpin" evidence="5">
    <location>
        <begin position="117"/>
        <end position="185"/>
    </location>
</feature>
<dbReference type="PANTHER" id="PTHR30158">
    <property type="entry name" value="ACRA/E-RELATED COMPONENT OF DRUG EFFLUX TRANSPORTER"/>
    <property type="match status" value="1"/>
</dbReference>
<dbReference type="Pfam" id="PF25944">
    <property type="entry name" value="Beta-barrel_RND"/>
    <property type="match status" value="1"/>
</dbReference>
<evidence type="ECO:0000256" key="3">
    <source>
        <dbReference type="SAM" id="Coils"/>
    </source>
</evidence>
<dbReference type="NCBIfam" id="TIGR01730">
    <property type="entry name" value="RND_mfp"/>
    <property type="match status" value="1"/>
</dbReference>
<comment type="subcellular location">
    <subcellularLocation>
        <location evidence="1">Cell envelope</location>
    </subcellularLocation>
</comment>
<proteinExistence type="inferred from homology"/>
<dbReference type="Pfam" id="PF25967">
    <property type="entry name" value="RND-MFP_C"/>
    <property type="match status" value="1"/>
</dbReference>
<feature type="chain" id="PRO_5047324319" evidence="4">
    <location>
        <begin position="31"/>
        <end position="399"/>
    </location>
</feature>
<evidence type="ECO:0000256" key="1">
    <source>
        <dbReference type="ARBA" id="ARBA00004196"/>
    </source>
</evidence>
<evidence type="ECO:0000313" key="9">
    <source>
        <dbReference type="EMBL" id="GAA4923855.1"/>
    </source>
</evidence>
<keyword evidence="3" id="KW-0175">Coiled coil</keyword>
<feature type="coiled-coil region" evidence="3">
    <location>
        <begin position="116"/>
        <end position="174"/>
    </location>
</feature>
<dbReference type="Pfam" id="PF25876">
    <property type="entry name" value="HH_MFP_RND"/>
    <property type="match status" value="1"/>
</dbReference>
<dbReference type="InterPro" id="IPR006143">
    <property type="entry name" value="RND_pump_MFP"/>
</dbReference>
<protein>
    <submittedName>
        <fullName evidence="9">Efflux RND transporter periplasmic adaptor subunit</fullName>
    </submittedName>
</protein>
<dbReference type="Proteomes" id="UP001501436">
    <property type="component" value="Unassembled WGS sequence"/>
</dbReference>
<evidence type="ECO:0000259" key="5">
    <source>
        <dbReference type="Pfam" id="PF25876"/>
    </source>
</evidence>
<evidence type="ECO:0000313" key="10">
    <source>
        <dbReference type="Proteomes" id="UP001501436"/>
    </source>
</evidence>
<dbReference type="InterPro" id="IPR058627">
    <property type="entry name" value="MdtA-like_C"/>
</dbReference>
<gene>
    <name evidence="9" type="ORF">GCM10023313_30220</name>
</gene>
<evidence type="ECO:0000259" key="8">
    <source>
        <dbReference type="Pfam" id="PF25967"/>
    </source>
</evidence>
<dbReference type="EMBL" id="BAABJI010000002">
    <property type="protein sequence ID" value="GAA4923855.1"/>
    <property type="molecule type" value="Genomic_DNA"/>
</dbReference>
<organism evidence="9 10">
    <name type="scientific">Mucilaginibacter defluvii</name>
    <dbReference type="NCBI Taxonomy" id="1196019"/>
    <lineage>
        <taxon>Bacteria</taxon>
        <taxon>Pseudomonadati</taxon>
        <taxon>Bacteroidota</taxon>
        <taxon>Sphingobacteriia</taxon>
        <taxon>Sphingobacteriales</taxon>
        <taxon>Sphingobacteriaceae</taxon>
        <taxon>Mucilaginibacter</taxon>
    </lineage>
</organism>
<dbReference type="Gene3D" id="1.10.287.470">
    <property type="entry name" value="Helix hairpin bin"/>
    <property type="match status" value="1"/>
</dbReference>
<evidence type="ECO:0000256" key="4">
    <source>
        <dbReference type="SAM" id="SignalP"/>
    </source>
</evidence>